<protein>
    <submittedName>
        <fullName evidence="2">Uncharacterized protein</fullName>
    </submittedName>
</protein>
<dbReference type="RefSeq" id="WP_270116814.1">
    <property type="nucleotide sequence ID" value="NZ_BAAAOL010000017.1"/>
</dbReference>
<keyword evidence="1" id="KW-1277">Toxin-antitoxin system</keyword>
<dbReference type="InterPro" id="IPR014795">
    <property type="entry name" value="TacA_1-like"/>
</dbReference>
<dbReference type="AlphaFoldDB" id="A0A9W6GB46"/>
<keyword evidence="3" id="KW-1185">Reference proteome</keyword>
<sequence length="76" mass="8029">MSAKIGTTVRFDPFDRDLIDTAAANAGLSTPEFIARAARAAALQAQLRADTADDGGLSGWYDAVDTTTAALWQEPE</sequence>
<accession>A0A9W6GB46</accession>
<organism evidence="2 3">
    <name type="scientific">Glycomyces algeriensis</name>
    <dbReference type="NCBI Taxonomy" id="256037"/>
    <lineage>
        <taxon>Bacteria</taxon>
        <taxon>Bacillati</taxon>
        <taxon>Actinomycetota</taxon>
        <taxon>Actinomycetes</taxon>
        <taxon>Glycomycetales</taxon>
        <taxon>Glycomycetaceae</taxon>
        <taxon>Glycomyces</taxon>
    </lineage>
</organism>
<evidence type="ECO:0000256" key="1">
    <source>
        <dbReference type="ARBA" id="ARBA00022649"/>
    </source>
</evidence>
<dbReference type="EMBL" id="BSDT01000001">
    <property type="protein sequence ID" value="GLI43660.1"/>
    <property type="molecule type" value="Genomic_DNA"/>
</dbReference>
<dbReference type="Proteomes" id="UP001144313">
    <property type="component" value="Unassembled WGS sequence"/>
</dbReference>
<dbReference type="Pfam" id="PF08681">
    <property type="entry name" value="TacA1"/>
    <property type="match status" value="1"/>
</dbReference>
<proteinExistence type="predicted"/>
<evidence type="ECO:0000313" key="3">
    <source>
        <dbReference type="Proteomes" id="UP001144313"/>
    </source>
</evidence>
<gene>
    <name evidence="2" type="ORF">GALLR39Z86_35100</name>
</gene>
<reference evidence="2" key="1">
    <citation type="submission" date="2022-12" db="EMBL/GenBank/DDBJ databases">
        <title>Reference genome sequencing for broad-spectrum identification of bacterial and archaeal isolates by mass spectrometry.</title>
        <authorList>
            <person name="Sekiguchi Y."/>
            <person name="Tourlousse D.M."/>
        </authorList>
    </citation>
    <scope>NUCLEOTIDE SEQUENCE</scope>
    <source>
        <strain evidence="2">LLR39Z86</strain>
    </source>
</reference>
<evidence type="ECO:0000313" key="2">
    <source>
        <dbReference type="EMBL" id="GLI43660.1"/>
    </source>
</evidence>
<name>A0A9W6GB46_9ACTN</name>
<comment type="caution">
    <text evidence="2">The sequence shown here is derived from an EMBL/GenBank/DDBJ whole genome shotgun (WGS) entry which is preliminary data.</text>
</comment>